<feature type="transmembrane region" description="Helical" evidence="1">
    <location>
        <begin position="112"/>
        <end position="134"/>
    </location>
</feature>
<gene>
    <name evidence="2" type="ORF">SK1126_0322</name>
</gene>
<dbReference type="Proteomes" id="UP000028093">
    <property type="component" value="Unassembled WGS sequence"/>
</dbReference>
<dbReference type="InterPro" id="IPR021697">
    <property type="entry name" value="DUF3278"/>
</dbReference>
<name>A0A081PTH4_STRMT</name>
<feature type="transmembrane region" description="Helical" evidence="1">
    <location>
        <begin position="154"/>
        <end position="175"/>
    </location>
</feature>
<keyword evidence="1" id="KW-0812">Transmembrane</keyword>
<organism evidence="2 3">
    <name type="scientific">Streptococcus mitis</name>
    <dbReference type="NCBI Taxonomy" id="28037"/>
    <lineage>
        <taxon>Bacteria</taxon>
        <taxon>Bacillati</taxon>
        <taxon>Bacillota</taxon>
        <taxon>Bacilli</taxon>
        <taxon>Lactobacillales</taxon>
        <taxon>Streptococcaceae</taxon>
        <taxon>Streptococcus</taxon>
        <taxon>Streptococcus mitis group</taxon>
    </lineage>
</organism>
<feature type="transmembrane region" description="Helical" evidence="1">
    <location>
        <begin position="64"/>
        <end position="81"/>
    </location>
</feature>
<dbReference type="PATRIC" id="fig|28037.99.peg.281"/>
<protein>
    <recommendedName>
        <fullName evidence="4">DUF3278 domain-containing protein</fullName>
    </recommendedName>
</protein>
<sequence>MKKEDLTTRLLRNFFHIQGPFDECRQEVIYKACARSMIQIFYSSFILFLFYILFGSFIEIVRNVMPYIYFGLILFMSIKAQKAVQELHLEKDDKSEIILKTYSKAQIKFRSWIVFIGIQIGLFTLLIFHKVFVQQMPLSDFVKLLMQFDKSGPFLMYGLIIGSIFGTLTYGFLSLQEEKTPKNTKQKEKSKQ</sequence>
<evidence type="ECO:0000313" key="3">
    <source>
        <dbReference type="Proteomes" id="UP000028093"/>
    </source>
</evidence>
<dbReference type="Pfam" id="PF11683">
    <property type="entry name" value="DUF3278"/>
    <property type="match status" value="1"/>
</dbReference>
<accession>A0A081PTH4</accession>
<dbReference type="AlphaFoldDB" id="A0A081PTH4"/>
<keyword evidence="1" id="KW-1133">Transmembrane helix</keyword>
<evidence type="ECO:0000256" key="1">
    <source>
        <dbReference type="SAM" id="Phobius"/>
    </source>
</evidence>
<dbReference type="EMBL" id="JPFT01000003">
    <property type="protein sequence ID" value="KEQ33997.1"/>
    <property type="molecule type" value="Genomic_DNA"/>
</dbReference>
<comment type="caution">
    <text evidence="2">The sequence shown here is derived from an EMBL/GenBank/DDBJ whole genome shotgun (WGS) entry which is preliminary data.</text>
</comment>
<keyword evidence="1" id="KW-0472">Membrane</keyword>
<proteinExistence type="predicted"/>
<reference evidence="2 3" key="1">
    <citation type="submission" date="2014-05" db="EMBL/GenBank/DDBJ databases">
        <authorList>
            <person name="Daugherty S.C."/>
            <person name="Tallon L.J."/>
            <person name="Sadzewicz L."/>
            <person name="Kilian M."/>
            <person name="Tettelin H."/>
        </authorList>
    </citation>
    <scope>NUCLEOTIDE SEQUENCE [LARGE SCALE GENOMIC DNA]</scope>
    <source>
        <strain evidence="2 3">SK1126</strain>
    </source>
</reference>
<evidence type="ECO:0008006" key="4">
    <source>
        <dbReference type="Google" id="ProtNLM"/>
    </source>
</evidence>
<evidence type="ECO:0000313" key="2">
    <source>
        <dbReference type="EMBL" id="KEQ33997.1"/>
    </source>
</evidence>
<dbReference type="RefSeq" id="WP_020902168.1">
    <property type="nucleotide sequence ID" value="NZ_JASHFZ010000003.1"/>
</dbReference>
<feature type="transmembrane region" description="Helical" evidence="1">
    <location>
        <begin position="40"/>
        <end position="58"/>
    </location>
</feature>